<gene>
    <name evidence="2" type="ORF">PsYK624_121930</name>
</gene>
<accession>A0A9P3GM37</accession>
<evidence type="ECO:0000313" key="2">
    <source>
        <dbReference type="EMBL" id="GJE96000.1"/>
    </source>
</evidence>
<feature type="compositionally biased region" description="Basic and acidic residues" evidence="1">
    <location>
        <begin position="1"/>
        <end position="13"/>
    </location>
</feature>
<name>A0A9P3GM37_9APHY</name>
<protein>
    <submittedName>
        <fullName evidence="2">Uncharacterized protein</fullName>
    </submittedName>
</protein>
<keyword evidence="3" id="KW-1185">Reference proteome</keyword>
<evidence type="ECO:0000256" key="1">
    <source>
        <dbReference type="SAM" id="MobiDB-lite"/>
    </source>
</evidence>
<dbReference type="AlphaFoldDB" id="A0A9P3GM37"/>
<comment type="caution">
    <text evidence="2">The sequence shown here is derived from an EMBL/GenBank/DDBJ whole genome shotgun (WGS) entry which is preliminary data.</text>
</comment>
<reference evidence="2 3" key="1">
    <citation type="submission" date="2021-08" db="EMBL/GenBank/DDBJ databases">
        <title>Draft Genome Sequence of Phanerochaete sordida strain YK-624.</title>
        <authorList>
            <person name="Mori T."/>
            <person name="Dohra H."/>
            <person name="Suzuki T."/>
            <person name="Kawagishi H."/>
            <person name="Hirai H."/>
        </authorList>
    </citation>
    <scope>NUCLEOTIDE SEQUENCE [LARGE SCALE GENOMIC DNA]</scope>
    <source>
        <strain evidence="2 3">YK-624</strain>
    </source>
</reference>
<sequence>MARRPDARLFEPRRGHRGSSTKVAFQYLPKSASLCRDVAKLLQESTTYISSSRLTRRGRPAIFATADDVQHPPYGTNAGMRVLCPRAR</sequence>
<dbReference type="Proteomes" id="UP000703269">
    <property type="component" value="Unassembled WGS sequence"/>
</dbReference>
<proteinExistence type="predicted"/>
<organism evidence="2 3">
    <name type="scientific">Phanerochaete sordida</name>
    <dbReference type="NCBI Taxonomy" id="48140"/>
    <lineage>
        <taxon>Eukaryota</taxon>
        <taxon>Fungi</taxon>
        <taxon>Dikarya</taxon>
        <taxon>Basidiomycota</taxon>
        <taxon>Agaricomycotina</taxon>
        <taxon>Agaricomycetes</taxon>
        <taxon>Polyporales</taxon>
        <taxon>Phanerochaetaceae</taxon>
        <taxon>Phanerochaete</taxon>
    </lineage>
</organism>
<evidence type="ECO:0000313" key="3">
    <source>
        <dbReference type="Proteomes" id="UP000703269"/>
    </source>
</evidence>
<feature type="region of interest" description="Disordered" evidence="1">
    <location>
        <begin position="1"/>
        <end position="21"/>
    </location>
</feature>
<dbReference type="EMBL" id="BPQB01000054">
    <property type="protein sequence ID" value="GJE96000.1"/>
    <property type="molecule type" value="Genomic_DNA"/>
</dbReference>